<proteinExistence type="predicted"/>
<dbReference type="PROSITE" id="PS50123">
    <property type="entry name" value="CHER"/>
    <property type="match status" value="1"/>
</dbReference>
<dbReference type="PANTHER" id="PTHR24422">
    <property type="entry name" value="CHEMOTAXIS PROTEIN METHYLTRANSFERASE"/>
    <property type="match status" value="1"/>
</dbReference>
<dbReference type="PRINTS" id="PR00996">
    <property type="entry name" value="CHERMTFRASE"/>
</dbReference>
<dbReference type="Proteomes" id="UP001239909">
    <property type="component" value="Unassembled WGS sequence"/>
</dbReference>
<dbReference type="Gene3D" id="3.40.50.150">
    <property type="entry name" value="Vaccinia Virus protein VP39"/>
    <property type="match status" value="1"/>
</dbReference>
<evidence type="ECO:0000313" key="8">
    <source>
        <dbReference type="Proteomes" id="UP001239909"/>
    </source>
</evidence>
<dbReference type="InterPro" id="IPR050903">
    <property type="entry name" value="Bact_Chemotaxis_MeTrfase"/>
</dbReference>
<evidence type="ECO:0000256" key="4">
    <source>
        <dbReference type="ARBA" id="ARBA00022679"/>
    </source>
</evidence>
<reference evidence="7 8" key="1">
    <citation type="submission" date="2023-04" db="EMBL/GenBank/DDBJ databases">
        <title>Marinoamorphus aggregata gen. nov., sp. Nov., isolate from tissue of brittle star Ophioplocus japonicus.</title>
        <authorList>
            <person name="Kawano K."/>
            <person name="Sawayama S."/>
            <person name="Nakagawa S."/>
        </authorList>
    </citation>
    <scope>NUCLEOTIDE SEQUENCE [LARGE SCALE GENOMIC DNA]</scope>
    <source>
        <strain evidence="7 8">NKW23</strain>
    </source>
</reference>
<dbReference type="InterPro" id="IPR000780">
    <property type="entry name" value="CheR_MeTrfase"/>
</dbReference>
<dbReference type="PANTHER" id="PTHR24422:SF19">
    <property type="entry name" value="CHEMOTAXIS PROTEIN METHYLTRANSFERASE"/>
    <property type="match status" value="1"/>
</dbReference>
<dbReference type="EMBL" id="BSYI01000023">
    <property type="protein sequence ID" value="GMG83744.1"/>
    <property type="molecule type" value="Genomic_DNA"/>
</dbReference>
<name>A0ABQ6LR77_9RHOB</name>
<keyword evidence="5" id="KW-0949">S-adenosyl-L-methionine</keyword>
<keyword evidence="8" id="KW-1185">Reference proteome</keyword>
<gene>
    <name evidence="7" type="ORF">LNKW23_29570</name>
</gene>
<organism evidence="7 8">
    <name type="scientific">Paralimibaculum aggregatum</name>
    <dbReference type="NCBI Taxonomy" id="3036245"/>
    <lineage>
        <taxon>Bacteria</taxon>
        <taxon>Pseudomonadati</taxon>
        <taxon>Pseudomonadota</taxon>
        <taxon>Alphaproteobacteria</taxon>
        <taxon>Rhodobacterales</taxon>
        <taxon>Paracoccaceae</taxon>
        <taxon>Paralimibaculum</taxon>
    </lineage>
</organism>
<dbReference type="SUPFAM" id="SSF53335">
    <property type="entry name" value="S-adenosyl-L-methionine-dependent methyltransferases"/>
    <property type="match status" value="1"/>
</dbReference>
<protein>
    <recommendedName>
        <fullName evidence="2">protein-glutamate O-methyltransferase</fullName>
        <ecNumber evidence="2">2.1.1.80</ecNumber>
    </recommendedName>
</protein>
<evidence type="ECO:0000256" key="3">
    <source>
        <dbReference type="ARBA" id="ARBA00022603"/>
    </source>
</evidence>
<evidence type="ECO:0000313" key="7">
    <source>
        <dbReference type="EMBL" id="GMG83744.1"/>
    </source>
</evidence>
<comment type="caution">
    <text evidence="7">The sequence shown here is derived from an EMBL/GenBank/DDBJ whole genome shotgun (WGS) entry which is preliminary data.</text>
</comment>
<dbReference type="SMART" id="SM00138">
    <property type="entry name" value="MeTrc"/>
    <property type="match status" value="1"/>
</dbReference>
<keyword evidence="4" id="KW-0808">Transferase</keyword>
<dbReference type="SUPFAM" id="SSF47757">
    <property type="entry name" value="Chemotaxis receptor methyltransferase CheR, N-terminal domain"/>
    <property type="match status" value="1"/>
</dbReference>
<sequence length="288" mass="30941">MPAAAQALAATAGATLSGPALRALARLAHGEGGLHIGADRADFLAARLGGQLLRLGLADYGAYAAHLARPGNAEDRRLFVEALTTHTTSFFREGGQFDWLRSTGLPALAAAGAGRLRPLEIWSAACSSGQELYSALMTVAGSHGPGQAPLRARGLGTDLSAAILRRAERAIYTREEIEGIPLPLRRRFLMSARDHPDLFRITADLRAQCRWRSANLVAPSDLDGLRADIAFLRNVLIYFDPPTRERVLATVIGRLAPGGVLLTGHTETIAARRYGLATLRPSIYRKEH</sequence>
<evidence type="ECO:0000259" key="6">
    <source>
        <dbReference type="PROSITE" id="PS50123"/>
    </source>
</evidence>
<dbReference type="Gene3D" id="1.10.155.10">
    <property type="entry name" value="Chemotaxis receptor methyltransferase CheR, N-terminal domain"/>
    <property type="match status" value="1"/>
</dbReference>
<dbReference type="InterPro" id="IPR022642">
    <property type="entry name" value="CheR_C"/>
</dbReference>
<dbReference type="EC" id="2.1.1.80" evidence="2"/>
<evidence type="ECO:0000256" key="1">
    <source>
        <dbReference type="ARBA" id="ARBA00001541"/>
    </source>
</evidence>
<comment type="catalytic activity">
    <reaction evidence="1">
        <text>L-glutamyl-[protein] + S-adenosyl-L-methionine = [protein]-L-glutamate 5-O-methyl ester + S-adenosyl-L-homocysteine</text>
        <dbReference type="Rhea" id="RHEA:24452"/>
        <dbReference type="Rhea" id="RHEA-COMP:10208"/>
        <dbReference type="Rhea" id="RHEA-COMP:10311"/>
        <dbReference type="ChEBI" id="CHEBI:29973"/>
        <dbReference type="ChEBI" id="CHEBI:57856"/>
        <dbReference type="ChEBI" id="CHEBI:59789"/>
        <dbReference type="ChEBI" id="CHEBI:82795"/>
        <dbReference type="EC" id="2.1.1.80"/>
    </reaction>
</comment>
<evidence type="ECO:0000256" key="2">
    <source>
        <dbReference type="ARBA" id="ARBA00012534"/>
    </source>
</evidence>
<dbReference type="InterPro" id="IPR036804">
    <property type="entry name" value="CheR_N_sf"/>
</dbReference>
<dbReference type="InterPro" id="IPR029063">
    <property type="entry name" value="SAM-dependent_MTases_sf"/>
</dbReference>
<evidence type="ECO:0000256" key="5">
    <source>
        <dbReference type="ARBA" id="ARBA00022691"/>
    </source>
</evidence>
<accession>A0ABQ6LR77</accession>
<dbReference type="Pfam" id="PF01739">
    <property type="entry name" value="CheR"/>
    <property type="match status" value="1"/>
</dbReference>
<feature type="domain" description="CheR-type methyltransferase" evidence="6">
    <location>
        <begin position="9"/>
        <end position="288"/>
    </location>
</feature>
<dbReference type="RefSeq" id="WP_285672551.1">
    <property type="nucleotide sequence ID" value="NZ_BSYI01000023.1"/>
</dbReference>
<keyword evidence="3" id="KW-0489">Methyltransferase</keyword>